<keyword evidence="1" id="KW-0732">Signal</keyword>
<dbReference type="OrthoDB" id="9991441at2759"/>
<gene>
    <name evidence="5" type="ORF">OFUS_LOCUS10542</name>
</gene>
<comment type="caution">
    <text evidence="5">The sequence shown here is derived from an EMBL/GenBank/DDBJ whole genome shotgun (WGS) entry which is preliminary data.</text>
</comment>
<dbReference type="SMART" id="SM00032">
    <property type="entry name" value="CCP"/>
    <property type="match status" value="18"/>
</dbReference>
<dbReference type="InterPro" id="IPR035976">
    <property type="entry name" value="Sushi/SCR/CCP_sf"/>
</dbReference>
<dbReference type="AlphaFoldDB" id="A0A8J1T5Z5"/>
<organism evidence="5 6">
    <name type="scientific">Owenia fusiformis</name>
    <name type="common">Polychaete worm</name>
    <dbReference type="NCBI Taxonomy" id="6347"/>
    <lineage>
        <taxon>Eukaryota</taxon>
        <taxon>Metazoa</taxon>
        <taxon>Spiralia</taxon>
        <taxon>Lophotrochozoa</taxon>
        <taxon>Annelida</taxon>
        <taxon>Polychaeta</taxon>
        <taxon>Sedentaria</taxon>
        <taxon>Canalipalpata</taxon>
        <taxon>Sabellida</taxon>
        <taxon>Oweniida</taxon>
        <taxon>Oweniidae</taxon>
        <taxon>Owenia</taxon>
    </lineage>
</organism>
<keyword evidence="2" id="KW-0677">Repeat</keyword>
<dbReference type="PANTHER" id="PTHR45656">
    <property type="entry name" value="PROTEIN CBR-CLEC-78"/>
    <property type="match status" value="1"/>
</dbReference>
<dbReference type="Gene3D" id="2.10.70.10">
    <property type="entry name" value="Complement Module, domain 1"/>
    <property type="match status" value="17"/>
</dbReference>
<dbReference type="EMBL" id="CAIIXF020000005">
    <property type="protein sequence ID" value="CAH1784324.1"/>
    <property type="molecule type" value="Genomic_DNA"/>
</dbReference>
<evidence type="ECO:0000256" key="4">
    <source>
        <dbReference type="PROSITE-ProRule" id="PRU00302"/>
    </source>
</evidence>
<dbReference type="Pfam" id="PF00084">
    <property type="entry name" value="Sushi"/>
    <property type="match status" value="14"/>
</dbReference>
<keyword evidence="3 4" id="KW-1015">Disulfide bond</keyword>
<accession>A0A8J1T5Z5</accession>
<feature type="non-terminal residue" evidence="5">
    <location>
        <position position="1122"/>
    </location>
</feature>
<dbReference type="PROSITE" id="PS50923">
    <property type="entry name" value="SUSHI"/>
    <property type="match status" value="16"/>
</dbReference>
<name>A0A8J1T5Z5_OWEFU</name>
<keyword evidence="4" id="KW-0768">Sushi</keyword>
<dbReference type="InterPro" id="IPR051277">
    <property type="entry name" value="SEZ6_CSMD_C4BPB_Regulators"/>
</dbReference>
<comment type="caution">
    <text evidence="4">Lacks conserved residue(s) required for the propagation of feature annotation.</text>
</comment>
<dbReference type="InterPro" id="IPR000436">
    <property type="entry name" value="Sushi_SCR_CCP_dom"/>
</dbReference>
<protein>
    <submittedName>
        <fullName evidence="5">Uncharacterized protein</fullName>
    </submittedName>
</protein>
<dbReference type="PANTHER" id="PTHR45656:SF4">
    <property type="entry name" value="PROTEIN CBR-CLEC-78"/>
    <property type="match status" value="1"/>
</dbReference>
<feature type="disulfide bond" evidence="4">
    <location>
        <begin position="570"/>
        <end position="613"/>
    </location>
</feature>
<proteinExistence type="predicted"/>
<feature type="disulfide bond" evidence="4">
    <location>
        <begin position="1028"/>
        <end position="1055"/>
    </location>
</feature>
<dbReference type="CDD" id="cd00033">
    <property type="entry name" value="CCP"/>
    <property type="match status" value="12"/>
</dbReference>
<evidence type="ECO:0000313" key="6">
    <source>
        <dbReference type="Proteomes" id="UP000749559"/>
    </source>
</evidence>
<sequence>RITCDADGTWSDAVPRCTIKSCGTLLIENGEASGGTDCGDSVTLSCNSGYELSNTEPVSVLCTDSGWERHRQTCSRVKCPEPESIDNGAIEEKRSQYAFGDTVRYACNSCYEFEDGTSEQITVTCTADGIWTEPSLVCKIRTCGSIEIDNGSVIGGTNCGDTATYTCDLGFELVGSGSPTVRCTSDGWENPIPIFVCLATKCPDPGQIDNGETTGPQGPFTQGDTLTFTCDPCYEFRDGTSEDQVSITCNPDGSWTDVFPVCQVKSCGPLIIENGVVSGGSDCGDTATYSCNENFYLSGPGSPTSRCTPDGWEDPTQLCSPNCPDPGVISNGDTISSGGPFIVEDDVSYTCDPCYEFKNGTSLQVTLTCKADGTWTAATPVCTIKTCERLVVNNGALIGGNNCGDNASYSCDSLYELSGFGPIVIQCTEDGWEQSDRICILSDVDCVNPGDVANGRVIGEVQETFTRGNSLTYTCDTCYEFEGGTSEDQMTIICRADGTWTGARPVCKVKTCEDIDPPQDGLFASDVDNRCGSAINVTCKSDCFDLIGEEQITCSEDGWSESPTCQARTCSEIPPFENGIINDGGNISRTCGSALLFVCSEGYMIEGESSLTCSGLGWSNPFPSCKQIPCQAFTTPEKSEVLSGEKIDGIYFPGDVIEVRCDDCHAAGGQVIQSLTCQTGGVWDIEPIPCELLVCDAPPTIENGRFRPKNFECGSTITYECDKCRMLQGRENATCVQEGAMAIWDHNTQQCILNVCPTVLVPAGGGIEDGTADGNVCGDSVSFFCEEDKNLIGAQKITCEVDGTWNKQEPECRVGECPVEVQLENGEIISGLRDPTDTYVTGDVLEYACDNCYGIDGSNLVECGLDGRWSALPTCTLHICGPQPSAPEHGFIDTDETVCGTTLTYSCEECYELIGSPTRTCGNDGQWSPINPPTCQLKTCSEPPFRPDTVVTGSARTCGSTVTYSCVNPPCYIFSGSESKTCMPTKRWSPFSGPTCTVKTCQRIRVDSPGQLTLSDSFNCGSVAAFGCVDCWQLVGPRNITCSEEGSWGTNFPSCQTVVCADPIRPQNGRVTYFGTDCGDRAVYTCDRCYRLVGKPIIICQSDGLYNHGGTFPTCVFDRSTC</sequence>
<dbReference type="SUPFAM" id="SSF57535">
    <property type="entry name" value="Complement control module/SCR domain"/>
    <property type="match status" value="18"/>
</dbReference>
<evidence type="ECO:0000256" key="2">
    <source>
        <dbReference type="ARBA" id="ARBA00022737"/>
    </source>
</evidence>
<keyword evidence="6" id="KW-1185">Reference proteome</keyword>
<reference evidence="5" key="1">
    <citation type="submission" date="2022-03" db="EMBL/GenBank/DDBJ databases">
        <authorList>
            <person name="Martin C."/>
        </authorList>
    </citation>
    <scope>NUCLEOTIDE SEQUENCE</scope>
</reference>
<evidence type="ECO:0000256" key="3">
    <source>
        <dbReference type="ARBA" id="ARBA00023157"/>
    </source>
</evidence>
<feature type="disulfide bond" evidence="4">
    <location>
        <begin position="785"/>
        <end position="812"/>
    </location>
</feature>
<dbReference type="Proteomes" id="UP000749559">
    <property type="component" value="Unassembled WGS sequence"/>
</dbReference>
<feature type="disulfide bond" evidence="4">
    <location>
        <begin position="756"/>
        <end position="799"/>
    </location>
</feature>
<evidence type="ECO:0000256" key="1">
    <source>
        <dbReference type="ARBA" id="ARBA00022729"/>
    </source>
</evidence>
<evidence type="ECO:0000313" key="5">
    <source>
        <dbReference type="EMBL" id="CAH1784324.1"/>
    </source>
</evidence>